<evidence type="ECO:0000256" key="1">
    <source>
        <dbReference type="SAM" id="MobiDB-lite"/>
    </source>
</evidence>
<keyword evidence="3" id="KW-0808">Transferase</keyword>
<keyword evidence="3" id="KW-0418">Kinase</keyword>
<gene>
    <name evidence="3" type="ORF">H9L22_16460</name>
</gene>
<evidence type="ECO:0000313" key="4">
    <source>
        <dbReference type="Proteomes" id="UP000516117"/>
    </source>
</evidence>
<dbReference type="GO" id="GO:0006797">
    <property type="term" value="P:polyphosphate metabolic process"/>
    <property type="evidence" value="ECO:0007669"/>
    <property type="project" value="InterPro"/>
</dbReference>
<evidence type="ECO:0000259" key="2">
    <source>
        <dbReference type="Pfam" id="PF03976"/>
    </source>
</evidence>
<dbReference type="KEGG" id="tdf:H9L22_16460"/>
<dbReference type="RefSeq" id="WP_187720844.1">
    <property type="nucleotide sequence ID" value="NZ_BAABBL010000005.1"/>
</dbReference>
<dbReference type="InterPro" id="IPR022300">
    <property type="entry name" value="PPK2-rel_1"/>
</dbReference>
<feature type="region of interest" description="Disordered" evidence="1">
    <location>
        <begin position="355"/>
        <end position="387"/>
    </location>
</feature>
<proteinExistence type="predicted"/>
<feature type="domain" description="Polyphosphate kinase-2-related" evidence="2">
    <location>
        <begin position="41"/>
        <end position="257"/>
    </location>
</feature>
<dbReference type="Gene3D" id="3.40.50.300">
    <property type="entry name" value="P-loop containing nucleotide triphosphate hydrolases"/>
    <property type="match status" value="1"/>
</dbReference>
<keyword evidence="4" id="KW-1185">Reference proteome</keyword>
<dbReference type="PANTHER" id="PTHR34383:SF3">
    <property type="entry name" value="POLYPHOSPHATE:AMP PHOSPHOTRANSFERASE"/>
    <property type="match status" value="1"/>
</dbReference>
<dbReference type="EMBL" id="CP060789">
    <property type="protein sequence ID" value="QNP55715.1"/>
    <property type="molecule type" value="Genomic_DNA"/>
</dbReference>
<dbReference type="Pfam" id="PF03976">
    <property type="entry name" value="PPK2"/>
    <property type="match status" value="1"/>
</dbReference>
<dbReference type="InterPro" id="IPR022488">
    <property type="entry name" value="PPK2-related"/>
</dbReference>
<dbReference type="PANTHER" id="PTHR34383">
    <property type="entry name" value="POLYPHOSPHATE:AMP PHOSPHOTRANSFERASE-RELATED"/>
    <property type="match status" value="1"/>
</dbReference>
<protein>
    <submittedName>
        <fullName evidence="3">Polyphosphate kinase 2 family protein</fullName>
    </submittedName>
</protein>
<accession>A0A7H0H599</accession>
<organism evidence="3 4">
    <name type="scientific">Tessaracoccus defluvii</name>
    <dbReference type="NCBI Taxonomy" id="1285901"/>
    <lineage>
        <taxon>Bacteria</taxon>
        <taxon>Bacillati</taxon>
        <taxon>Actinomycetota</taxon>
        <taxon>Actinomycetes</taxon>
        <taxon>Propionibacteriales</taxon>
        <taxon>Propionibacteriaceae</taxon>
        <taxon>Tessaracoccus</taxon>
    </lineage>
</organism>
<reference evidence="3 4" key="1">
    <citation type="submission" date="2020-08" db="EMBL/GenBank/DDBJ databases">
        <title>Genome sequence of Tessaracoccus defluvii JCM 17540T.</title>
        <authorList>
            <person name="Hyun D.-W."/>
            <person name="Bae J.-W."/>
        </authorList>
    </citation>
    <scope>NUCLEOTIDE SEQUENCE [LARGE SCALE GENOMIC DNA]</scope>
    <source>
        <strain evidence="3 4">JCM 17540</strain>
    </source>
</reference>
<dbReference type="Proteomes" id="UP000516117">
    <property type="component" value="Chromosome"/>
</dbReference>
<evidence type="ECO:0000313" key="3">
    <source>
        <dbReference type="EMBL" id="QNP55715.1"/>
    </source>
</evidence>
<dbReference type="GO" id="GO:0016301">
    <property type="term" value="F:kinase activity"/>
    <property type="evidence" value="ECO:0007669"/>
    <property type="project" value="UniProtKB-KW"/>
</dbReference>
<feature type="compositionally biased region" description="Basic residues" evidence="1">
    <location>
        <begin position="377"/>
        <end position="387"/>
    </location>
</feature>
<sequence>MSALWSTDPRDALRVTDSFDLTGFDRASTPGFAGDKAAAATLMAERGELLSELQERLYAQGRSGAAPRVLVVVQGLDTAGKGGIARHVMGMVDPQGVALRSFGVPTEEERAHHYLWRIEKALPRPGQIGLFDRSHYEDVLVVRVDNLVGPEVWGERYEEINAWEKQLVDDGTVILKFAMMVSKDEQALRLMERLDRPDKRWKYSAGDLKTRSQWDAYQEAYADVFRLTSTEYAPWYVLPADRKWYPRVAVTEILTRTMIELGLRWPVPEWDVAEQRRLLAADMPAPVLAASLAETAAVVGEANAQSMEIANEAAELLAEGRGGTAAEEARSAAREKTAQLEADLAATLEHKRALLQDKDPALAAETPSSPTPEKKVGKVKKSKKGKK</sequence>
<dbReference type="SUPFAM" id="SSF52540">
    <property type="entry name" value="P-loop containing nucleoside triphosphate hydrolases"/>
    <property type="match status" value="1"/>
</dbReference>
<name>A0A7H0H599_9ACTN</name>
<dbReference type="NCBIfam" id="TIGR03709">
    <property type="entry name" value="PPK2_rel_1"/>
    <property type="match status" value="1"/>
</dbReference>
<dbReference type="AlphaFoldDB" id="A0A7H0H599"/>
<dbReference type="GO" id="GO:0016776">
    <property type="term" value="F:phosphotransferase activity, phosphate group as acceptor"/>
    <property type="evidence" value="ECO:0007669"/>
    <property type="project" value="InterPro"/>
</dbReference>
<dbReference type="InterPro" id="IPR027417">
    <property type="entry name" value="P-loop_NTPase"/>
</dbReference>